<evidence type="ECO:0000313" key="10">
    <source>
        <dbReference type="EnsemblMetazoa" id="XP_020909005.1"/>
    </source>
</evidence>
<keyword evidence="6" id="KW-0342">GTP-binding</keyword>
<dbReference type="GO" id="GO:0005886">
    <property type="term" value="C:plasma membrane"/>
    <property type="evidence" value="ECO:0007669"/>
    <property type="project" value="UniProtKB-SubCell"/>
</dbReference>
<dbReference type="EnsemblMetazoa" id="XM_021053346.2">
    <property type="protein sequence ID" value="XP_020909005.1"/>
    <property type="gene ID" value="LOC110246963"/>
</dbReference>
<dbReference type="InterPro" id="IPR027417">
    <property type="entry name" value="P-loop_NTPase"/>
</dbReference>
<evidence type="ECO:0000256" key="2">
    <source>
        <dbReference type="ARBA" id="ARBA00008344"/>
    </source>
</evidence>
<dbReference type="PANTHER" id="PTHR24070">
    <property type="entry name" value="RAS, DI-RAS, AND RHEB FAMILY MEMBERS OF SMALL GTPASE SUPERFAMILY"/>
    <property type="match status" value="1"/>
</dbReference>
<protein>
    <submittedName>
        <fullName evidence="10">Uncharacterized protein</fullName>
    </submittedName>
</protein>
<dbReference type="InterPro" id="IPR005225">
    <property type="entry name" value="Small_GTP-bd"/>
</dbReference>
<keyword evidence="4" id="KW-0488">Methylation</keyword>
<reference evidence="10" key="1">
    <citation type="submission" date="2022-11" db="UniProtKB">
        <authorList>
            <consortium name="EnsemblMetazoa"/>
        </authorList>
    </citation>
    <scope>IDENTIFICATION</scope>
</reference>
<keyword evidence="9" id="KW-0636">Prenylation</keyword>
<dbReference type="SMART" id="SM00173">
    <property type="entry name" value="RAS"/>
    <property type="match status" value="1"/>
</dbReference>
<dbReference type="RefSeq" id="XP_020909005.1">
    <property type="nucleotide sequence ID" value="XM_021053346.2"/>
</dbReference>
<organism evidence="10 11">
    <name type="scientific">Exaiptasia diaphana</name>
    <name type="common">Tropical sea anemone</name>
    <name type="synonym">Aiptasia pulchella</name>
    <dbReference type="NCBI Taxonomy" id="2652724"/>
    <lineage>
        <taxon>Eukaryota</taxon>
        <taxon>Metazoa</taxon>
        <taxon>Cnidaria</taxon>
        <taxon>Anthozoa</taxon>
        <taxon>Hexacorallia</taxon>
        <taxon>Actiniaria</taxon>
        <taxon>Aiptasiidae</taxon>
        <taxon>Exaiptasia</taxon>
    </lineage>
</organism>
<evidence type="ECO:0000256" key="8">
    <source>
        <dbReference type="ARBA" id="ARBA00023288"/>
    </source>
</evidence>
<dbReference type="PROSITE" id="PS51420">
    <property type="entry name" value="RHO"/>
    <property type="match status" value="1"/>
</dbReference>
<accession>A0A913XRC4</accession>
<evidence type="ECO:0000256" key="4">
    <source>
        <dbReference type="ARBA" id="ARBA00022481"/>
    </source>
</evidence>
<dbReference type="SMART" id="SM00174">
    <property type="entry name" value="RHO"/>
    <property type="match status" value="1"/>
</dbReference>
<keyword evidence="7" id="KW-0472">Membrane</keyword>
<dbReference type="Proteomes" id="UP000887567">
    <property type="component" value="Unplaced"/>
</dbReference>
<evidence type="ECO:0000256" key="1">
    <source>
        <dbReference type="ARBA" id="ARBA00004193"/>
    </source>
</evidence>
<dbReference type="OMA" id="QCVIDDI"/>
<comment type="similarity">
    <text evidence="2">Belongs to the small GTPase superfamily. Ras family.</text>
</comment>
<evidence type="ECO:0000256" key="5">
    <source>
        <dbReference type="ARBA" id="ARBA00022741"/>
    </source>
</evidence>
<dbReference type="Pfam" id="PF00071">
    <property type="entry name" value="Ras"/>
    <property type="match status" value="1"/>
</dbReference>
<dbReference type="GO" id="GO:0003924">
    <property type="term" value="F:GTPase activity"/>
    <property type="evidence" value="ECO:0007669"/>
    <property type="project" value="InterPro"/>
</dbReference>
<dbReference type="OrthoDB" id="5976022at2759"/>
<dbReference type="GO" id="GO:0007165">
    <property type="term" value="P:signal transduction"/>
    <property type="evidence" value="ECO:0007669"/>
    <property type="project" value="InterPro"/>
</dbReference>
<comment type="subcellular location">
    <subcellularLocation>
        <location evidence="1">Cell membrane</location>
        <topology evidence="1">Lipid-anchor</topology>
    </subcellularLocation>
</comment>
<dbReference type="KEGG" id="epa:110246963"/>
<evidence type="ECO:0000256" key="9">
    <source>
        <dbReference type="ARBA" id="ARBA00023289"/>
    </source>
</evidence>
<dbReference type="Gene3D" id="3.40.50.300">
    <property type="entry name" value="P-loop containing nucleotide triphosphate hydrolases"/>
    <property type="match status" value="1"/>
</dbReference>
<name>A0A913XRC4_EXADI</name>
<keyword evidence="8" id="KW-0449">Lipoprotein</keyword>
<dbReference type="SUPFAM" id="SSF52540">
    <property type="entry name" value="P-loop containing nucleoside triphosphate hydrolases"/>
    <property type="match status" value="1"/>
</dbReference>
<evidence type="ECO:0000256" key="7">
    <source>
        <dbReference type="ARBA" id="ARBA00023136"/>
    </source>
</evidence>
<dbReference type="PROSITE" id="PS51419">
    <property type="entry name" value="RAB"/>
    <property type="match status" value="1"/>
</dbReference>
<proteinExistence type="inferred from homology"/>
<dbReference type="SMART" id="SM00175">
    <property type="entry name" value="RAB"/>
    <property type="match status" value="1"/>
</dbReference>
<sequence>MAREQKDVDKQYKLVVVGGGGVGKSALTIQFIQSHFVSDYDPTIEDSYRKQCVIDDRVAHLDILDTAGQEEFSAMREQYMRSGEGFLLVFSVTDRSSFDEINKFYNQILRVKDRSEFPMIIAGNKSDLEYERTVSTAEGQELARQLKISYLETSAKQRTNVDQAFHDLVRDIRQFTVATEAPPKKAKGKGKCTLL</sequence>
<dbReference type="GeneID" id="110246963"/>
<keyword evidence="11" id="KW-1185">Reference proteome</keyword>
<dbReference type="NCBIfam" id="TIGR00231">
    <property type="entry name" value="small_GTP"/>
    <property type="match status" value="1"/>
</dbReference>
<dbReference type="InterPro" id="IPR020849">
    <property type="entry name" value="Small_GTPase_Ras-type"/>
</dbReference>
<keyword evidence="3" id="KW-1003">Cell membrane</keyword>
<evidence type="ECO:0000256" key="6">
    <source>
        <dbReference type="ARBA" id="ARBA00023134"/>
    </source>
</evidence>
<dbReference type="AlphaFoldDB" id="A0A913XRC4"/>
<dbReference type="FunFam" id="3.40.50.300:FF:000080">
    <property type="entry name" value="Ras-like GTPase Ras1"/>
    <property type="match status" value="1"/>
</dbReference>
<evidence type="ECO:0000256" key="3">
    <source>
        <dbReference type="ARBA" id="ARBA00022475"/>
    </source>
</evidence>
<evidence type="ECO:0000313" key="11">
    <source>
        <dbReference type="Proteomes" id="UP000887567"/>
    </source>
</evidence>
<keyword evidence="5" id="KW-0547">Nucleotide-binding</keyword>
<dbReference type="PROSITE" id="PS51421">
    <property type="entry name" value="RAS"/>
    <property type="match status" value="1"/>
</dbReference>
<dbReference type="PRINTS" id="PR00449">
    <property type="entry name" value="RASTRNSFRMNG"/>
</dbReference>
<dbReference type="GO" id="GO:0005525">
    <property type="term" value="F:GTP binding"/>
    <property type="evidence" value="ECO:0007669"/>
    <property type="project" value="UniProtKB-KW"/>
</dbReference>
<dbReference type="InterPro" id="IPR001806">
    <property type="entry name" value="Small_GTPase"/>
</dbReference>